<evidence type="ECO:0000313" key="2">
    <source>
        <dbReference type="EMBL" id="CAJ1077534.1"/>
    </source>
</evidence>
<sequence length="72" mass="8252">MTLKRPERIRARTAPAGGESSRGERESRRNMKFSSFLFTAGGTTDNHLKTEWRRNEGRIVNEKEQLGLTFSP</sequence>
<dbReference type="Proteomes" id="UP001178508">
    <property type="component" value="Chromosome 17"/>
</dbReference>
<dbReference type="AlphaFoldDB" id="A0AAV1GWP7"/>
<proteinExistence type="predicted"/>
<keyword evidence="3" id="KW-1185">Reference proteome</keyword>
<dbReference type="EMBL" id="OY660880">
    <property type="protein sequence ID" value="CAJ1077534.1"/>
    <property type="molecule type" value="Genomic_DNA"/>
</dbReference>
<feature type="compositionally biased region" description="Basic and acidic residues" evidence="1">
    <location>
        <begin position="1"/>
        <end position="10"/>
    </location>
</feature>
<organism evidence="2 3">
    <name type="scientific">Xyrichtys novacula</name>
    <name type="common">Pearly razorfish</name>
    <name type="synonym">Hemipteronotus novacula</name>
    <dbReference type="NCBI Taxonomy" id="13765"/>
    <lineage>
        <taxon>Eukaryota</taxon>
        <taxon>Metazoa</taxon>
        <taxon>Chordata</taxon>
        <taxon>Craniata</taxon>
        <taxon>Vertebrata</taxon>
        <taxon>Euteleostomi</taxon>
        <taxon>Actinopterygii</taxon>
        <taxon>Neopterygii</taxon>
        <taxon>Teleostei</taxon>
        <taxon>Neoteleostei</taxon>
        <taxon>Acanthomorphata</taxon>
        <taxon>Eupercaria</taxon>
        <taxon>Labriformes</taxon>
        <taxon>Labridae</taxon>
        <taxon>Xyrichtys</taxon>
    </lineage>
</organism>
<accession>A0AAV1GWP7</accession>
<reference evidence="2" key="1">
    <citation type="submission" date="2023-08" db="EMBL/GenBank/DDBJ databases">
        <authorList>
            <person name="Alioto T."/>
            <person name="Alioto T."/>
            <person name="Gomez Garrido J."/>
        </authorList>
    </citation>
    <scope>NUCLEOTIDE SEQUENCE</scope>
</reference>
<evidence type="ECO:0000256" key="1">
    <source>
        <dbReference type="SAM" id="MobiDB-lite"/>
    </source>
</evidence>
<gene>
    <name evidence="2" type="ORF">XNOV1_A008818</name>
</gene>
<evidence type="ECO:0000313" key="3">
    <source>
        <dbReference type="Proteomes" id="UP001178508"/>
    </source>
</evidence>
<name>A0AAV1GWP7_XYRNO</name>
<feature type="region of interest" description="Disordered" evidence="1">
    <location>
        <begin position="1"/>
        <end position="40"/>
    </location>
</feature>
<protein>
    <submittedName>
        <fullName evidence="2">Uncharacterized protein</fullName>
    </submittedName>
</protein>